<reference evidence="10" key="1">
    <citation type="submission" date="2025-08" db="UniProtKB">
        <authorList>
            <consortium name="Ensembl"/>
        </authorList>
    </citation>
    <scope>IDENTIFICATION</scope>
</reference>
<organism evidence="10 11">
    <name type="scientific">Mandrillus leucophaeus</name>
    <name type="common">Drill</name>
    <name type="synonym">Papio leucophaeus</name>
    <dbReference type="NCBI Taxonomy" id="9568"/>
    <lineage>
        <taxon>Eukaryota</taxon>
        <taxon>Metazoa</taxon>
        <taxon>Chordata</taxon>
        <taxon>Craniata</taxon>
        <taxon>Vertebrata</taxon>
        <taxon>Euteleostomi</taxon>
        <taxon>Mammalia</taxon>
        <taxon>Eutheria</taxon>
        <taxon>Euarchontoglires</taxon>
        <taxon>Primates</taxon>
        <taxon>Haplorrhini</taxon>
        <taxon>Catarrhini</taxon>
        <taxon>Cercopithecidae</taxon>
        <taxon>Cercopithecinae</taxon>
        <taxon>Mandrillus</taxon>
    </lineage>
</organism>
<dbReference type="OMA" id="RCATEVT"/>
<dbReference type="Pfam" id="PF15371">
    <property type="entry name" value="DUF4599"/>
    <property type="match status" value="1"/>
</dbReference>
<evidence type="ECO:0000256" key="7">
    <source>
        <dbReference type="SAM" id="Phobius"/>
    </source>
</evidence>
<evidence type="ECO:0000256" key="6">
    <source>
        <dbReference type="SAM" id="MobiDB-lite"/>
    </source>
</evidence>
<feature type="compositionally biased region" description="Polar residues" evidence="6">
    <location>
        <begin position="163"/>
        <end position="180"/>
    </location>
</feature>
<feature type="transmembrane region" description="Helical" evidence="7">
    <location>
        <begin position="29"/>
        <end position="50"/>
    </location>
</feature>
<sequence>MENILCFLRSYTETGLSPDSHYLDIDPNFICLSGLGLFILYLFYVVLTLYSSPTEKNNDIQKHQGRARRRRKGGTFKGNVNWKCFQREVEEERKLLSILKSFGSPVSCSPLGQRHDTTRFHRLLCPDPVCQVCNRATADIQRLLSRESLKDAAPSVSPLDSAGSATESSFTLSSAPSATPTEDLILSPRPKLSPPQLILSPDLITSLADLFSPSSLRDHLPPQPVSPLGSKFPVDHSSPLQLPFPLLPPCHIQRVEPSLQPEASFCLNTIFSLDSTQCQDISQAMNPTDSCAHHNKPPISAALPLEDCSVTQSKSRLTILKPFAEMLSLGGSGGTSTYAPIIKGIDHSCPASSEFSWWHPHAKDSFSSNFVPSDFMEELLTLHSSEASLAGHSVANLIQPVNISFVSHDILALLERQVKERCDFLMWKENGKKSGCFPTQLRPNYELHSSQKMLSSIADKHDLAESFPFRASKGKLEGQHIHQQPPYSKCFEDHFEQKYVQLFWGLPSLHSESLHPTVLVKHGRSSMFVFFNGITNTSISQESQVLPPPQPLSLPSTRALPLPQTLPQGQSPHLTQVQSQVQHQSPLPALLPGPLFRIRICGVCFHRPQNEAHIIDEVSQKQTVPASRSSAELPIMQAGVGRESKDKRESASNNVNRLQGSRKTFPVTNGCALQSQTRNNLTSSKSGSCSVTNVKTSTSHETEIFPPRVSVPQDPKSSYLKNQMLSQLKLVQRKDSQPQSHFTDTSIALENLSSKDLLTHPQGISSGDMGTSQVLHVHLEDRGICVAQQQEPRVPTHVLQKCQVKNFPPAIKRVSPRRPKGGELGGGDAGLETSQLRRKSHAIHNKTSGEVLGSKSSPTLKTQPLPENLFRKWMKTFLQRFNKPSITDEEQEISRAKGSSLSSSVQNRGRVTRRAAFIGTTEAQKIRKDTRDSPEVKLGHKRGIDVTCPQEPVSFPVELGKAQHNPEVQVTAEPVLGYPCNYMAPSCKLTCTKSCSQQAVFVGQNYPTRIRQNTDKDRQPEKVEAFKGKLLCQRHPQSVSLVCPAVPTSAKSTVFSDKMLPKHFQGGKFSPTK</sequence>
<dbReference type="PANTHER" id="PTHR21859">
    <property type="entry name" value="ACROSOME-SPECIFIC PROTEIN"/>
    <property type="match status" value="1"/>
</dbReference>
<dbReference type="STRING" id="9568.ENSMLEP00000037542"/>
<feature type="region of interest" description="Disordered" evidence="6">
    <location>
        <begin position="887"/>
        <end position="908"/>
    </location>
</feature>
<feature type="compositionally biased region" description="Polar residues" evidence="6">
    <location>
        <begin position="897"/>
        <end position="908"/>
    </location>
</feature>
<accession>A0A2K6ABW7</accession>
<feature type="region of interest" description="Disordered" evidence="6">
    <location>
        <begin position="151"/>
        <end position="189"/>
    </location>
</feature>
<keyword evidence="11" id="KW-1185">Reference proteome</keyword>
<evidence type="ECO:0008006" key="12">
    <source>
        <dbReference type="Google" id="ProtNLM"/>
    </source>
</evidence>
<dbReference type="GO" id="GO:0016020">
    <property type="term" value="C:membrane"/>
    <property type="evidence" value="ECO:0007669"/>
    <property type="project" value="UniProtKB-SubCell"/>
</dbReference>
<proteinExistence type="inferred from homology"/>
<keyword evidence="4 7" id="KW-0472">Membrane</keyword>
<comment type="similarity">
    <text evidence="5">Belongs to the SPATA31 family.</text>
</comment>
<dbReference type="GeneTree" id="ENSGT00950000183043"/>
<keyword evidence="3 7" id="KW-1133">Transmembrane helix</keyword>
<dbReference type="InterPro" id="IPR039509">
    <property type="entry name" value="SPATA31"/>
</dbReference>
<evidence type="ECO:0000256" key="5">
    <source>
        <dbReference type="ARBA" id="ARBA00035009"/>
    </source>
</evidence>
<evidence type="ECO:0000256" key="1">
    <source>
        <dbReference type="ARBA" id="ARBA00004167"/>
    </source>
</evidence>
<evidence type="ECO:0000256" key="2">
    <source>
        <dbReference type="ARBA" id="ARBA00022692"/>
    </source>
</evidence>
<dbReference type="InterPro" id="IPR027970">
    <property type="entry name" value="SPATA31-like"/>
</dbReference>
<protein>
    <recommendedName>
        <fullName evidence="12">DUF4599 domain-containing protein</fullName>
    </recommendedName>
</protein>
<dbReference type="PANTHER" id="PTHR21859:SF12">
    <property type="entry name" value="SPERMATOGENESIS-ASSOCIATED PROTEIN 31D1"/>
    <property type="match status" value="1"/>
</dbReference>
<feature type="domain" description="SPATA31" evidence="8">
    <location>
        <begin position="483"/>
        <end position="614"/>
    </location>
</feature>
<keyword evidence="2 7" id="KW-0812">Transmembrane</keyword>
<dbReference type="AlphaFoldDB" id="A0A2K6ABW7"/>
<evidence type="ECO:0000256" key="3">
    <source>
        <dbReference type="ARBA" id="ARBA00022989"/>
    </source>
</evidence>
<dbReference type="Pfam" id="PF14650">
    <property type="entry name" value="FAM75"/>
    <property type="match status" value="1"/>
</dbReference>
<reference evidence="10" key="2">
    <citation type="submission" date="2025-09" db="UniProtKB">
        <authorList>
            <consortium name="Ensembl"/>
        </authorList>
    </citation>
    <scope>IDENTIFICATION</scope>
</reference>
<evidence type="ECO:0000256" key="4">
    <source>
        <dbReference type="ARBA" id="ARBA00023136"/>
    </source>
</evidence>
<evidence type="ECO:0000259" key="9">
    <source>
        <dbReference type="Pfam" id="PF15371"/>
    </source>
</evidence>
<dbReference type="Proteomes" id="UP000233140">
    <property type="component" value="Unassembled WGS sequence"/>
</dbReference>
<evidence type="ECO:0000259" key="8">
    <source>
        <dbReference type="Pfam" id="PF14650"/>
    </source>
</evidence>
<comment type="subcellular location">
    <subcellularLocation>
        <location evidence="1">Membrane</location>
        <topology evidence="1">Single-pass membrane protein</topology>
    </subcellularLocation>
</comment>
<evidence type="ECO:0000313" key="10">
    <source>
        <dbReference type="Ensembl" id="ENSMLEP00000037542.1"/>
    </source>
</evidence>
<evidence type="ECO:0000313" key="11">
    <source>
        <dbReference type="Proteomes" id="UP000233140"/>
    </source>
</evidence>
<feature type="region of interest" description="Disordered" evidence="6">
    <location>
        <begin position="811"/>
        <end position="865"/>
    </location>
</feature>
<dbReference type="Ensembl" id="ENSMLET00000061151.1">
    <property type="protein sequence ID" value="ENSMLEP00000037542.1"/>
    <property type="gene ID" value="ENSMLEG00000042861.1"/>
</dbReference>
<name>A0A2K6ABW7_MANLE</name>
<feature type="domain" description="SPATA31-like" evidence="9">
    <location>
        <begin position="66"/>
        <end position="162"/>
    </location>
</feature>